<organism evidence="2 3">
    <name type="scientific">Nephila pilipes</name>
    <name type="common">Giant wood spider</name>
    <name type="synonym">Nephila maculata</name>
    <dbReference type="NCBI Taxonomy" id="299642"/>
    <lineage>
        <taxon>Eukaryota</taxon>
        <taxon>Metazoa</taxon>
        <taxon>Ecdysozoa</taxon>
        <taxon>Arthropoda</taxon>
        <taxon>Chelicerata</taxon>
        <taxon>Arachnida</taxon>
        <taxon>Araneae</taxon>
        <taxon>Araneomorphae</taxon>
        <taxon>Entelegynae</taxon>
        <taxon>Araneoidea</taxon>
        <taxon>Nephilidae</taxon>
        <taxon>Nephila</taxon>
    </lineage>
</organism>
<protein>
    <submittedName>
        <fullName evidence="2">Uncharacterized protein</fullName>
    </submittedName>
</protein>
<proteinExistence type="predicted"/>
<dbReference type="AlphaFoldDB" id="A0A8X6NY45"/>
<dbReference type="Proteomes" id="UP000887013">
    <property type="component" value="Unassembled WGS sequence"/>
</dbReference>
<sequence>MYSVPANFLSSFDKSRSLLKLSSPGLISSFFEILFTALISLRHFLLIRLRWGKGGIWSIYQSEDLSCIGERTHRKRLKKGEQICSQLSDVTIENST</sequence>
<keyword evidence="1" id="KW-1133">Transmembrane helix</keyword>
<evidence type="ECO:0000313" key="2">
    <source>
        <dbReference type="EMBL" id="GFT38128.1"/>
    </source>
</evidence>
<evidence type="ECO:0000256" key="1">
    <source>
        <dbReference type="SAM" id="Phobius"/>
    </source>
</evidence>
<accession>A0A8X6NY45</accession>
<dbReference type="EMBL" id="BMAW01109380">
    <property type="protein sequence ID" value="GFT38128.1"/>
    <property type="molecule type" value="Genomic_DNA"/>
</dbReference>
<comment type="caution">
    <text evidence="2">The sequence shown here is derived from an EMBL/GenBank/DDBJ whole genome shotgun (WGS) entry which is preliminary data.</text>
</comment>
<evidence type="ECO:0000313" key="3">
    <source>
        <dbReference type="Proteomes" id="UP000887013"/>
    </source>
</evidence>
<reference evidence="2" key="1">
    <citation type="submission" date="2020-08" db="EMBL/GenBank/DDBJ databases">
        <title>Multicomponent nature underlies the extraordinary mechanical properties of spider dragline silk.</title>
        <authorList>
            <person name="Kono N."/>
            <person name="Nakamura H."/>
            <person name="Mori M."/>
            <person name="Yoshida Y."/>
            <person name="Ohtoshi R."/>
            <person name="Malay A.D."/>
            <person name="Moran D.A.P."/>
            <person name="Tomita M."/>
            <person name="Numata K."/>
            <person name="Arakawa K."/>
        </authorList>
    </citation>
    <scope>NUCLEOTIDE SEQUENCE</scope>
</reference>
<keyword evidence="3" id="KW-1185">Reference proteome</keyword>
<keyword evidence="1" id="KW-0472">Membrane</keyword>
<gene>
    <name evidence="2" type="ORF">NPIL_170141</name>
</gene>
<feature type="transmembrane region" description="Helical" evidence="1">
    <location>
        <begin position="26"/>
        <end position="45"/>
    </location>
</feature>
<keyword evidence="1" id="KW-0812">Transmembrane</keyword>
<name>A0A8X6NY45_NEPPI</name>